<dbReference type="Proteomes" id="UP001595850">
    <property type="component" value="Unassembled WGS sequence"/>
</dbReference>
<feature type="region of interest" description="Disordered" evidence="1">
    <location>
        <begin position="17"/>
        <end position="43"/>
    </location>
</feature>
<dbReference type="InterPro" id="IPR003741">
    <property type="entry name" value="LUD_dom"/>
</dbReference>
<keyword evidence="4" id="KW-1185">Reference proteome</keyword>
<evidence type="ECO:0000313" key="3">
    <source>
        <dbReference type="EMBL" id="MFC4058610.1"/>
    </source>
</evidence>
<dbReference type="RefSeq" id="WP_377286911.1">
    <property type="nucleotide sequence ID" value="NZ_JBHSBM010000013.1"/>
</dbReference>
<evidence type="ECO:0000259" key="2">
    <source>
        <dbReference type="Pfam" id="PF02589"/>
    </source>
</evidence>
<sequence length="218" mass="22722">MNAREEILGRIRRALADVPETERPEDVPVPRRYSTGGTPPPGSAEAVALLTDRLVDYRAAVRTAGPGEVAGAVAEALSGALAARGAGGVVVPEGFPAEWRAWPASVRVLHDDPPLPVDELDAVAGVVTTAAVAVAATGTLVLDCGPGQGRRALTLVPDYHLCVVRAEQVVFSLPEGLARLDPSRPLTFVSGPSATSDIELRRVEGVHGPRTLEVLIVV</sequence>
<dbReference type="PANTHER" id="PTHR43682">
    <property type="entry name" value="LACTATE UTILIZATION PROTEIN C"/>
    <property type="match status" value="1"/>
</dbReference>
<proteinExistence type="predicted"/>
<dbReference type="SUPFAM" id="SSF100950">
    <property type="entry name" value="NagB/RpiA/CoA transferase-like"/>
    <property type="match status" value="1"/>
</dbReference>
<reference evidence="4" key="1">
    <citation type="journal article" date="2019" name="Int. J. Syst. Evol. Microbiol.">
        <title>The Global Catalogue of Microorganisms (GCM) 10K type strain sequencing project: providing services to taxonomists for standard genome sequencing and annotation.</title>
        <authorList>
            <consortium name="The Broad Institute Genomics Platform"/>
            <consortium name="The Broad Institute Genome Sequencing Center for Infectious Disease"/>
            <person name="Wu L."/>
            <person name="Ma J."/>
        </authorList>
    </citation>
    <scope>NUCLEOTIDE SEQUENCE [LARGE SCALE GENOMIC DNA]</scope>
    <source>
        <strain evidence="4">TBRC 4489</strain>
    </source>
</reference>
<comment type="caution">
    <text evidence="3">The sequence shown here is derived from an EMBL/GenBank/DDBJ whole genome shotgun (WGS) entry which is preliminary data.</text>
</comment>
<evidence type="ECO:0000256" key="1">
    <source>
        <dbReference type="SAM" id="MobiDB-lite"/>
    </source>
</evidence>
<accession>A0ABV8I3Y1</accession>
<dbReference type="Gene3D" id="3.40.50.10420">
    <property type="entry name" value="NagB/RpiA/CoA transferase-like"/>
    <property type="match status" value="1"/>
</dbReference>
<evidence type="ECO:0000313" key="4">
    <source>
        <dbReference type="Proteomes" id="UP001595850"/>
    </source>
</evidence>
<feature type="compositionally biased region" description="Basic and acidic residues" evidence="1">
    <location>
        <begin position="20"/>
        <end position="29"/>
    </location>
</feature>
<protein>
    <submittedName>
        <fullName evidence="3">Lactate utilization protein C</fullName>
    </submittedName>
</protein>
<name>A0ABV8I3Y1_9ACTN</name>
<dbReference type="PANTHER" id="PTHR43682:SF1">
    <property type="entry name" value="LACTATE UTILIZATION PROTEIN C"/>
    <property type="match status" value="1"/>
</dbReference>
<dbReference type="EMBL" id="JBHSBM010000013">
    <property type="protein sequence ID" value="MFC4058610.1"/>
    <property type="molecule type" value="Genomic_DNA"/>
</dbReference>
<dbReference type="InterPro" id="IPR024185">
    <property type="entry name" value="FTHF_cligase-like_sf"/>
</dbReference>
<dbReference type="InterPro" id="IPR037171">
    <property type="entry name" value="NagB/RpiA_transferase-like"/>
</dbReference>
<dbReference type="Pfam" id="PF02589">
    <property type="entry name" value="LUD_dom"/>
    <property type="match status" value="1"/>
</dbReference>
<feature type="domain" description="LUD" evidence="2">
    <location>
        <begin position="127"/>
        <end position="217"/>
    </location>
</feature>
<organism evidence="3 4">
    <name type="scientific">Planomonospora corallina</name>
    <dbReference type="NCBI Taxonomy" id="1806052"/>
    <lineage>
        <taxon>Bacteria</taxon>
        <taxon>Bacillati</taxon>
        <taxon>Actinomycetota</taxon>
        <taxon>Actinomycetes</taxon>
        <taxon>Streptosporangiales</taxon>
        <taxon>Streptosporangiaceae</taxon>
        <taxon>Planomonospora</taxon>
    </lineage>
</organism>
<gene>
    <name evidence="3" type="ORF">ACFOWE_09915</name>
</gene>